<sequence length="68" mass="7962">MISSKRKLLTEVGIKDKQSSLKHHSLRDSKYAHKTDEKEGDKRALRRLRLTCVYASKILTISRTYRSE</sequence>
<name>A0A1J1IZM5_9DIPT</name>
<evidence type="ECO:0000313" key="3">
    <source>
        <dbReference type="Proteomes" id="UP000183832"/>
    </source>
</evidence>
<feature type="region of interest" description="Disordered" evidence="1">
    <location>
        <begin position="20"/>
        <end position="39"/>
    </location>
</feature>
<proteinExistence type="predicted"/>
<evidence type="ECO:0000313" key="2">
    <source>
        <dbReference type="EMBL" id="CRL05653.1"/>
    </source>
</evidence>
<feature type="compositionally biased region" description="Basic and acidic residues" evidence="1">
    <location>
        <begin position="26"/>
        <end position="39"/>
    </location>
</feature>
<keyword evidence="3" id="KW-1185">Reference proteome</keyword>
<accession>A0A1J1IZM5</accession>
<dbReference type="Proteomes" id="UP000183832">
    <property type="component" value="Unassembled WGS sequence"/>
</dbReference>
<gene>
    <name evidence="2" type="ORF">CLUMA_CG018689</name>
</gene>
<reference evidence="2 3" key="1">
    <citation type="submission" date="2015-04" db="EMBL/GenBank/DDBJ databases">
        <authorList>
            <person name="Syromyatnikov M.Y."/>
            <person name="Popov V.N."/>
        </authorList>
    </citation>
    <scope>NUCLEOTIDE SEQUENCE [LARGE SCALE GENOMIC DNA]</scope>
</reference>
<dbReference type="AlphaFoldDB" id="A0A1J1IZM5"/>
<dbReference type="EMBL" id="CVRI01000065">
    <property type="protein sequence ID" value="CRL05653.1"/>
    <property type="molecule type" value="Genomic_DNA"/>
</dbReference>
<evidence type="ECO:0000256" key="1">
    <source>
        <dbReference type="SAM" id="MobiDB-lite"/>
    </source>
</evidence>
<organism evidence="2 3">
    <name type="scientific">Clunio marinus</name>
    <dbReference type="NCBI Taxonomy" id="568069"/>
    <lineage>
        <taxon>Eukaryota</taxon>
        <taxon>Metazoa</taxon>
        <taxon>Ecdysozoa</taxon>
        <taxon>Arthropoda</taxon>
        <taxon>Hexapoda</taxon>
        <taxon>Insecta</taxon>
        <taxon>Pterygota</taxon>
        <taxon>Neoptera</taxon>
        <taxon>Endopterygota</taxon>
        <taxon>Diptera</taxon>
        <taxon>Nematocera</taxon>
        <taxon>Chironomoidea</taxon>
        <taxon>Chironomidae</taxon>
        <taxon>Clunio</taxon>
    </lineage>
</organism>
<protein>
    <submittedName>
        <fullName evidence="2">CLUMA_CG018689, isoform A</fullName>
    </submittedName>
</protein>